<reference evidence="2 3" key="1">
    <citation type="submission" date="2023-07" db="EMBL/GenBank/DDBJ databases">
        <title>Sorghum-associated microbial communities from plants grown in Nebraska, USA.</title>
        <authorList>
            <person name="Schachtman D."/>
        </authorList>
    </citation>
    <scope>NUCLEOTIDE SEQUENCE [LARGE SCALE GENOMIC DNA]</scope>
    <source>
        <strain evidence="2 3">DS2154</strain>
    </source>
</reference>
<accession>A0ABU1MTY7</accession>
<feature type="region of interest" description="Disordered" evidence="1">
    <location>
        <begin position="18"/>
        <end position="60"/>
    </location>
</feature>
<evidence type="ECO:0000313" key="3">
    <source>
        <dbReference type="Proteomes" id="UP001262754"/>
    </source>
</evidence>
<feature type="compositionally biased region" description="Basic and acidic residues" evidence="1">
    <location>
        <begin position="47"/>
        <end position="60"/>
    </location>
</feature>
<dbReference type="Proteomes" id="UP001262754">
    <property type="component" value="Unassembled WGS sequence"/>
</dbReference>
<organism evidence="2 3">
    <name type="scientific">Caulobacter rhizosphaerae</name>
    <dbReference type="NCBI Taxonomy" id="2010972"/>
    <lineage>
        <taxon>Bacteria</taxon>
        <taxon>Pseudomonadati</taxon>
        <taxon>Pseudomonadota</taxon>
        <taxon>Alphaproteobacteria</taxon>
        <taxon>Caulobacterales</taxon>
        <taxon>Caulobacteraceae</taxon>
        <taxon>Caulobacter</taxon>
    </lineage>
</organism>
<gene>
    <name evidence="2" type="ORF">J2800_000359</name>
</gene>
<dbReference type="EMBL" id="JAVDRL010000001">
    <property type="protein sequence ID" value="MDR6529644.1"/>
    <property type="molecule type" value="Genomic_DNA"/>
</dbReference>
<name>A0ABU1MTY7_9CAUL</name>
<keyword evidence="3" id="KW-1185">Reference proteome</keyword>
<sequence length="60" mass="6879">MVKLWRTFVCAESVQQHDWRPNPGRRLPSGKAKNAKRGIVRSIGRFDTAERRVDSRTQAG</sequence>
<evidence type="ECO:0000313" key="2">
    <source>
        <dbReference type="EMBL" id="MDR6529644.1"/>
    </source>
</evidence>
<evidence type="ECO:0000256" key="1">
    <source>
        <dbReference type="SAM" id="MobiDB-lite"/>
    </source>
</evidence>
<protein>
    <submittedName>
        <fullName evidence="2">Uncharacterized protein</fullName>
    </submittedName>
</protein>
<proteinExistence type="predicted"/>
<comment type="caution">
    <text evidence="2">The sequence shown here is derived from an EMBL/GenBank/DDBJ whole genome shotgun (WGS) entry which is preliminary data.</text>
</comment>